<accession>A0A239PPE3</accession>
<keyword evidence="1" id="KW-0812">Transmembrane</keyword>
<reference evidence="2 3" key="1">
    <citation type="submission" date="2017-07" db="EMBL/GenBank/DDBJ databases">
        <authorList>
            <person name="Sun Z.S."/>
            <person name="Albrecht U."/>
            <person name="Echele G."/>
            <person name="Lee C.C."/>
        </authorList>
    </citation>
    <scope>NUCLEOTIDE SEQUENCE [LARGE SCALE GENOMIC DNA]</scope>
    <source>
        <strain evidence="2 3">DSM 14827</strain>
    </source>
</reference>
<name>A0A239PPE3_9RHOB</name>
<evidence type="ECO:0000313" key="3">
    <source>
        <dbReference type="Proteomes" id="UP000198307"/>
    </source>
</evidence>
<keyword evidence="3" id="KW-1185">Reference proteome</keyword>
<feature type="transmembrane region" description="Helical" evidence="1">
    <location>
        <begin position="12"/>
        <end position="31"/>
    </location>
</feature>
<dbReference type="EMBL" id="FZQB01000002">
    <property type="protein sequence ID" value="SNT71577.1"/>
    <property type="molecule type" value="Genomic_DNA"/>
</dbReference>
<gene>
    <name evidence="2" type="ORF">SAMN05444959_10285</name>
</gene>
<dbReference type="AlphaFoldDB" id="A0A239PPE3"/>
<dbReference type="Proteomes" id="UP000198307">
    <property type="component" value="Unassembled WGS sequence"/>
</dbReference>
<proteinExistence type="predicted"/>
<organism evidence="2 3">
    <name type="scientific">Paracoccus seriniphilus</name>
    <dbReference type="NCBI Taxonomy" id="184748"/>
    <lineage>
        <taxon>Bacteria</taxon>
        <taxon>Pseudomonadati</taxon>
        <taxon>Pseudomonadota</taxon>
        <taxon>Alphaproteobacteria</taxon>
        <taxon>Rhodobacterales</taxon>
        <taxon>Paracoccaceae</taxon>
        <taxon>Paracoccus</taxon>
    </lineage>
</organism>
<evidence type="ECO:0000256" key="1">
    <source>
        <dbReference type="SAM" id="Phobius"/>
    </source>
</evidence>
<evidence type="ECO:0008006" key="4">
    <source>
        <dbReference type="Google" id="ProtNLM"/>
    </source>
</evidence>
<protein>
    <recommendedName>
        <fullName evidence="4">DUF1127 domain-containing protein</fullName>
    </recommendedName>
</protein>
<dbReference type="RefSeq" id="WP_089342954.1">
    <property type="nucleotide sequence ID" value="NZ_CP067129.1"/>
</dbReference>
<keyword evidence="1" id="KW-0472">Membrane</keyword>
<keyword evidence="1" id="KW-1133">Transmembrane helix</keyword>
<dbReference type="OrthoDB" id="7867799at2"/>
<evidence type="ECO:0000313" key="2">
    <source>
        <dbReference type="EMBL" id="SNT71577.1"/>
    </source>
</evidence>
<sequence length="75" mass="7880">MATVLTHGAKSAAPVLSVLATPFVAIGRFLVTLAEAQPRMVALQKLSDTSDEELAARGVTRDGEMRRIMGVTGVV</sequence>